<organism evidence="2 3">
    <name type="scientific">Agrobacterium deltaense NCPPB 1641</name>
    <dbReference type="NCBI Taxonomy" id="1183425"/>
    <lineage>
        <taxon>Bacteria</taxon>
        <taxon>Pseudomonadati</taxon>
        <taxon>Pseudomonadota</taxon>
        <taxon>Alphaproteobacteria</taxon>
        <taxon>Hyphomicrobiales</taxon>
        <taxon>Rhizobiaceae</taxon>
        <taxon>Rhizobium/Agrobacterium group</taxon>
        <taxon>Agrobacterium</taxon>
    </lineage>
</organism>
<sequence>MLCRHEEDGEQPFFGPERSGIAERPPPAASGGADFLAPPFFLFFGGGDGAANGPVAYWSVLYRERIVTRMRGDRMRAPGAPLRA</sequence>
<dbReference type="EMBL" id="FCNP01000049">
    <property type="protein sequence ID" value="CVI63068.1"/>
    <property type="molecule type" value="Genomic_DNA"/>
</dbReference>
<proteinExistence type="predicted"/>
<feature type="region of interest" description="Disordered" evidence="1">
    <location>
        <begin position="1"/>
        <end position="29"/>
    </location>
</feature>
<protein>
    <submittedName>
        <fullName evidence="2">Uncharacterized protein</fullName>
    </submittedName>
</protein>
<comment type="caution">
    <text evidence="2">The sequence shown here is derived from an EMBL/GenBank/DDBJ whole genome shotgun (WGS) entry which is preliminary data.</text>
</comment>
<gene>
    <name evidence="2" type="ORF">AGR7A_pAt20081</name>
</gene>
<name>A0A1S7U9I9_9HYPH</name>
<dbReference type="Proteomes" id="UP000192140">
    <property type="component" value="Unassembled WGS sequence"/>
</dbReference>
<evidence type="ECO:0000313" key="2">
    <source>
        <dbReference type="EMBL" id="CVI63068.1"/>
    </source>
</evidence>
<evidence type="ECO:0000256" key="1">
    <source>
        <dbReference type="SAM" id="MobiDB-lite"/>
    </source>
</evidence>
<evidence type="ECO:0000313" key="3">
    <source>
        <dbReference type="Proteomes" id="UP000192140"/>
    </source>
</evidence>
<accession>A0A1S7U9I9</accession>
<reference evidence="2" key="1">
    <citation type="submission" date="2016-01" db="EMBL/GenBank/DDBJ databases">
        <authorList>
            <person name="Regsiter A."/>
            <person name="william w."/>
        </authorList>
    </citation>
    <scope>NUCLEOTIDE SEQUENCE</scope>
    <source>
        <strain evidence="2">NCPPB 1641</strain>
    </source>
</reference>
<dbReference type="AlphaFoldDB" id="A0A1S7U9I9"/>
<keyword evidence="3" id="KW-1185">Reference proteome</keyword>